<comment type="caution">
    <text evidence="1">The sequence shown here is derived from an EMBL/GenBank/DDBJ whole genome shotgun (WGS) entry which is preliminary data.</text>
</comment>
<keyword evidence="2" id="KW-1185">Reference proteome</keyword>
<organism evidence="1 2">
    <name type="scientific">Trichonephila inaurata madagascariensis</name>
    <dbReference type="NCBI Taxonomy" id="2747483"/>
    <lineage>
        <taxon>Eukaryota</taxon>
        <taxon>Metazoa</taxon>
        <taxon>Ecdysozoa</taxon>
        <taxon>Arthropoda</taxon>
        <taxon>Chelicerata</taxon>
        <taxon>Arachnida</taxon>
        <taxon>Araneae</taxon>
        <taxon>Araneomorphae</taxon>
        <taxon>Entelegynae</taxon>
        <taxon>Araneoidea</taxon>
        <taxon>Nephilidae</taxon>
        <taxon>Trichonephila</taxon>
        <taxon>Trichonephila inaurata</taxon>
    </lineage>
</organism>
<reference evidence="1" key="1">
    <citation type="submission" date="2020-08" db="EMBL/GenBank/DDBJ databases">
        <title>Multicomponent nature underlies the extraordinary mechanical properties of spider dragline silk.</title>
        <authorList>
            <person name="Kono N."/>
            <person name="Nakamura H."/>
            <person name="Mori M."/>
            <person name="Yoshida Y."/>
            <person name="Ohtoshi R."/>
            <person name="Malay A.D."/>
            <person name="Moran D.A.P."/>
            <person name="Tomita M."/>
            <person name="Numata K."/>
            <person name="Arakawa K."/>
        </authorList>
    </citation>
    <scope>NUCLEOTIDE SEQUENCE</scope>
</reference>
<protein>
    <submittedName>
        <fullName evidence="1">Uncharacterized protein</fullName>
    </submittedName>
</protein>
<evidence type="ECO:0000313" key="1">
    <source>
        <dbReference type="EMBL" id="GFY78102.1"/>
    </source>
</evidence>
<dbReference type="EMBL" id="BMAV01022820">
    <property type="protein sequence ID" value="GFY78102.1"/>
    <property type="molecule type" value="Genomic_DNA"/>
</dbReference>
<accession>A0A8X6YUG1</accession>
<sequence length="101" mass="10891">MHNVLLCETKIPLPKEKIVSTLGSEKVLQPSSEDLTSEPNPHAIALASTKRGVAWGSEKGLLPTAVIYVNGHQGRLKLRCVFDSASESSFLTLHAAERLGL</sequence>
<dbReference type="Proteomes" id="UP000886998">
    <property type="component" value="Unassembled WGS sequence"/>
</dbReference>
<evidence type="ECO:0000313" key="2">
    <source>
        <dbReference type="Proteomes" id="UP000886998"/>
    </source>
</evidence>
<gene>
    <name evidence="1" type="primary">NCL1_25810</name>
    <name evidence="1" type="ORF">TNIN_10001</name>
</gene>
<dbReference type="AlphaFoldDB" id="A0A8X6YUG1"/>
<proteinExistence type="predicted"/>
<name>A0A8X6YUG1_9ARAC</name>
<dbReference type="OrthoDB" id="10398835at2759"/>